<comment type="caution">
    <text evidence="1">The sequence shown here is derived from an EMBL/GenBank/DDBJ whole genome shotgun (WGS) entry which is preliminary data.</text>
</comment>
<reference evidence="1 2" key="1">
    <citation type="submission" date="2015-02" db="EMBL/GenBank/DDBJ databases">
        <title>Pseudomonas helleri sp. nov. and Pseudomonas weihenstephanensis sp. nov., isolated from raw cows milk.</title>
        <authorList>
            <person name="von Neubeck M."/>
            <person name="Huptas C."/>
            <person name="Wenning M."/>
            <person name="Scherer S."/>
        </authorList>
    </citation>
    <scope>NUCLEOTIDE SEQUENCE [LARGE SCALE GENOMIC DNA]</scope>
    <source>
        <strain evidence="1 2">DSM 29166</strain>
    </source>
</reference>
<evidence type="ECO:0000313" key="1">
    <source>
        <dbReference type="EMBL" id="KMN14001.1"/>
    </source>
</evidence>
<dbReference type="EMBL" id="JYLF01000003">
    <property type="protein sequence ID" value="KMN14001.1"/>
    <property type="molecule type" value="Genomic_DNA"/>
</dbReference>
<proteinExistence type="predicted"/>
<name>A0A0J6LHY2_9PSED</name>
<gene>
    <name evidence="1" type="ORF">TU86_08290</name>
</gene>
<dbReference type="AlphaFoldDB" id="A0A0J6LHY2"/>
<accession>A0A0J6LHY2</accession>
<evidence type="ECO:0000313" key="2">
    <source>
        <dbReference type="Proteomes" id="UP000036325"/>
    </source>
</evidence>
<organism evidence="1 2">
    <name type="scientific">Pseudomonas weihenstephanensis</name>
    <dbReference type="NCBI Taxonomy" id="1608994"/>
    <lineage>
        <taxon>Bacteria</taxon>
        <taxon>Pseudomonadati</taxon>
        <taxon>Pseudomonadota</taxon>
        <taxon>Gammaproteobacteria</taxon>
        <taxon>Pseudomonadales</taxon>
        <taxon>Pseudomonadaceae</taxon>
        <taxon>Pseudomonas</taxon>
    </lineage>
</organism>
<protein>
    <submittedName>
        <fullName evidence="1">Uncharacterized protein</fullName>
    </submittedName>
</protein>
<sequence>MNTVLCGNTDLVHAADEVVALGGCTASAAHLNDGVAQGPMHGMYASIFREPVKGDPLLT</sequence>
<dbReference type="Proteomes" id="UP000036325">
    <property type="component" value="Unassembled WGS sequence"/>
</dbReference>
<dbReference type="PATRIC" id="fig|1608994.3.peg.2274"/>